<dbReference type="InterPro" id="IPR036390">
    <property type="entry name" value="WH_DNA-bd_sf"/>
</dbReference>
<dbReference type="CDD" id="cd07377">
    <property type="entry name" value="WHTH_GntR"/>
    <property type="match status" value="1"/>
</dbReference>
<keyword evidence="2" id="KW-0238">DNA-binding</keyword>
<feature type="domain" description="HTH gntR-type" evidence="4">
    <location>
        <begin position="11"/>
        <end position="78"/>
    </location>
</feature>
<dbReference type="Pfam" id="PF07729">
    <property type="entry name" value="FCD"/>
    <property type="match status" value="1"/>
</dbReference>
<keyword evidence="1" id="KW-0805">Transcription regulation</keyword>
<accession>A0AAI8TPS2</accession>
<dbReference type="InterPro" id="IPR000524">
    <property type="entry name" value="Tscrpt_reg_HTH_GntR"/>
</dbReference>
<dbReference type="SMART" id="SM00345">
    <property type="entry name" value="HTH_GNTR"/>
    <property type="match status" value="1"/>
</dbReference>
<dbReference type="InterPro" id="IPR008920">
    <property type="entry name" value="TF_FadR/GntR_C"/>
</dbReference>
<dbReference type="Gene3D" id="1.20.120.530">
    <property type="entry name" value="GntR ligand-binding domain-like"/>
    <property type="match status" value="1"/>
</dbReference>
<dbReference type="InterPro" id="IPR011711">
    <property type="entry name" value="GntR_C"/>
</dbReference>
<dbReference type="GO" id="GO:0003700">
    <property type="term" value="F:DNA-binding transcription factor activity"/>
    <property type="evidence" value="ECO:0007669"/>
    <property type="project" value="InterPro"/>
</dbReference>
<dbReference type="PANTHER" id="PTHR43537">
    <property type="entry name" value="TRANSCRIPTIONAL REGULATOR, GNTR FAMILY"/>
    <property type="match status" value="1"/>
</dbReference>
<dbReference type="Gene3D" id="1.10.10.10">
    <property type="entry name" value="Winged helix-like DNA-binding domain superfamily/Winged helix DNA-binding domain"/>
    <property type="match status" value="1"/>
</dbReference>
<dbReference type="Pfam" id="PF00392">
    <property type="entry name" value="GntR"/>
    <property type="match status" value="1"/>
</dbReference>
<dbReference type="Proteomes" id="UP001241092">
    <property type="component" value="Chromosome"/>
</dbReference>
<dbReference type="AlphaFoldDB" id="A0AAI8TPS2"/>
<proteinExistence type="predicted"/>
<dbReference type="InterPro" id="IPR036388">
    <property type="entry name" value="WH-like_DNA-bd_sf"/>
</dbReference>
<dbReference type="RefSeq" id="WP_286213431.1">
    <property type="nucleotide sequence ID" value="NZ_AP027452.1"/>
</dbReference>
<evidence type="ECO:0000256" key="1">
    <source>
        <dbReference type="ARBA" id="ARBA00023015"/>
    </source>
</evidence>
<keyword evidence="3" id="KW-0804">Transcription</keyword>
<dbReference type="SMART" id="SM00895">
    <property type="entry name" value="FCD"/>
    <property type="match status" value="1"/>
</dbReference>
<dbReference type="SUPFAM" id="SSF48008">
    <property type="entry name" value="GntR ligand-binding domain-like"/>
    <property type="match status" value="1"/>
</dbReference>
<dbReference type="EMBL" id="AP027452">
    <property type="protein sequence ID" value="BDY26699.1"/>
    <property type="molecule type" value="Genomic_DNA"/>
</dbReference>
<gene>
    <name evidence="5" type="primary">rspR_1</name>
    <name evidence="5" type="ORF">hbim_00614</name>
</gene>
<evidence type="ECO:0000313" key="6">
    <source>
        <dbReference type="Proteomes" id="UP001241092"/>
    </source>
</evidence>
<sequence length="219" mass="24595">MVVPTLPGAPLNKQDWAYHQIRQWILSGELKPGQRLDQDTLANMLSISRIPLRQALSRLFAQGFVDHRPNQSWVVSPVSLADARDVYAGREALEVLLTEMATPLIDDGALDEIAAILEAQQSALDKEDLDLARHHDREFHDRIYQVAGMQRTLQMQQQLRAMSDRYIAMYMSDIDRALAGIREHREILETLRAGDVEAAKRAVGAHVRGGIVVLEALLS</sequence>
<evidence type="ECO:0000259" key="4">
    <source>
        <dbReference type="PROSITE" id="PS50949"/>
    </source>
</evidence>
<name>A0AAI8TPS2_MYCME</name>
<evidence type="ECO:0000256" key="2">
    <source>
        <dbReference type="ARBA" id="ARBA00023125"/>
    </source>
</evidence>
<dbReference type="SUPFAM" id="SSF46785">
    <property type="entry name" value="Winged helix' DNA-binding domain"/>
    <property type="match status" value="1"/>
</dbReference>
<evidence type="ECO:0000256" key="3">
    <source>
        <dbReference type="ARBA" id="ARBA00023163"/>
    </source>
</evidence>
<protein>
    <submittedName>
        <fullName evidence="5">HTH-type transcriptional repressor RspR</fullName>
    </submittedName>
</protein>
<evidence type="ECO:0000313" key="5">
    <source>
        <dbReference type="EMBL" id="BDY26699.1"/>
    </source>
</evidence>
<reference evidence="5" key="1">
    <citation type="submission" date="2023-03" db="EMBL/GenBank/DDBJ databases">
        <title>Draft genome sequence of a Mycolicibacterium mageritense strain H4_3_1 isolated from a hybrid biological-inorganic system reactor.</title>
        <authorList>
            <person name="Feng X."/>
            <person name="Kazama D."/>
            <person name="Sato K."/>
            <person name="Kobayashi H."/>
        </authorList>
    </citation>
    <scope>NUCLEOTIDE SEQUENCE</scope>
    <source>
        <strain evidence="5">H4_3_1</strain>
    </source>
</reference>
<organism evidence="5 6">
    <name type="scientific">Mycolicibacterium mageritense</name>
    <name type="common">Mycobacterium mageritense</name>
    <dbReference type="NCBI Taxonomy" id="53462"/>
    <lineage>
        <taxon>Bacteria</taxon>
        <taxon>Bacillati</taxon>
        <taxon>Actinomycetota</taxon>
        <taxon>Actinomycetes</taxon>
        <taxon>Mycobacteriales</taxon>
        <taxon>Mycobacteriaceae</taxon>
        <taxon>Mycolicibacterium</taxon>
    </lineage>
</organism>
<dbReference type="PANTHER" id="PTHR43537:SF24">
    <property type="entry name" value="GLUCONATE OPERON TRANSCRIPTIONAL REPRESSOR"/>
    <property type="match status" value="1"/>
</dbReference>
<dbReference type="GO" id="GO:0003677">
    <property type="term" value="F:DNA binding"/>
    <property type="evidence" value="ECO:0007669"/>
    <property type="project" value="UniProtKB-KW"/>
</dbReference>
<dbReference type="PROSITE" id="PS50949">
    <property type="entry name" value="HTH_GNTR"/>
    <property type="match status" value="1"/>
</dbReference>